<evidence type="ECO:0000313" key="3">
    <source>
        <dbReference type="Proteomes" id="UP000482960"/>
    </source>
</evidence>
<reference evidence="2 3" key="1">
    <citation type="submission" date="2020-03" db="EMBL/GenBank/DDBJ databases">
        <title>Whole genome shotgun sequence of Phytohabitans rumicis NBRC 108638.</title>
        <authorList>
            <person name="Komaki H."/>
            <person name="Tamura T."/>
        </authorList>
    </citation>
    <scope>NUCLEOTIDE SEQUENCE [LARGE SCALE GENOMIC DNA]</scope>
    <source>
        <strain evidence="2 3">NBRC 108638</strain>
    </source>
</reference>
<feature type="region of interest" description="Disordered" evidence="1">
    <location>
        <begin position="63"/>
        <end position="93"/>
    </location>
</feature>
<keyword evidence="3" id="KW-1185">Reference proteome</keyword>
<comment type="caution">
    <text evidence="2">The sequence shown here is derived from an EMBL/GenBank/DDBJ whole genome shotgun (WGS) entry which is preliminary data.</text>
</comment>
<feature type="region of interest" description="Disordered" evidence="1">
    <location>
        <begin position="182"/>
        <end position="223"/>
    </location>
</feature>
<proteinExistence type="predicted"/>
<protein>
    <submittedName>
        <fullName evidence="2">Uncharacterized protein</fullName>
    </submittedName>
</protein>
<sequence>MRLTVGPLPSAVYWRRRAVVLGALFVVILVLFTTCRGEGGSGAAKTNATPTPDVTASVLTPEVDQSTAAESPAPTEPPPTSAPATSAPPQQADGACTNAEIKVTVVPGLTNAPAGQTIVLKIRFKNESDRTCQRDVGPDFQEIYIKQGAQVIWSSDKCGTAKGSDPQSFTPNFEREYRATWNGNQSTNCSNGSASGRPPAPGEYEVHGRLGTDQSSAVKLTLT</sequence>
<evidence type="ECO:0000313" key="2">
    <source>
        <dbReference type="EMBL" id="GFJ90892.1"/>
    </source>
</evidence>
<dbReference type="Proteomes" id="UP000482960">
    <property type="component" value="Unassembled WGS sequence"/>
</dbReference>
<evidence type="ECO:0000256" key="1">
    <source>
        <dbReference type="SAM" id="MobiDB-lite"/>
    </source>
</evidence>
<feature type="compositionally biased region" description="Polar residues" evidence="1">
    <location>
        <begin position="212"/>
        <end position="223"/>
    </location>
</feature>
<dbReference type="AlphaFoldDB" id="A0A6V8L0T0"/>
<dbReference type="EMBL" id="BLPG01000001">
    <property type="protein sequence ID" value="GFJ90892.1"/>
    <property type="molecule type" value="Genomic_DNA"/>
</dbReference>
<organism evidence="2 3">
    <name type="scientific">Phytohabitans rumicis</name>
    <dbReference type="NCBI Taxonomy" id="1076125"/>
    <lineage>
        <taxon>Bacteria</taxon>
        <taxon>Bacillati</taxon>
        <taxon>Actinomycetota</taxon>
        <taxon>Actinomycetes</taxon>
        <taxon>Micromonosporales</taxon>
        <taxon>Micromonosporaceae</taxon>
    </lineage>
</organism>
<reference evidence="2 3" key="2">
    <citation type="submission" date="2020-03" db="EMBL/GenBank/DDBJ databases">
        <authorList>
            <person name="Ichikawa N."/>
            <person name="Kimura A."/>
            <person name="Kitahashi Y."/>
            <person name="Uohara A."/>
        </authorList>
    </citation>
    <scope>NUCLEOTIDE SEQUENCE [LARGE SCALE GENOMIC DNA]</scope>
    <source>
        <strain evidence="2 3">NBRC 108638</strain>
    </source>
</reference>
<accession>A0A6V8L0T0</accession>
<gene>
    <name evidence="2" type="ORF">Prum_045340</name>
</gene>
<name>A0A6V8L0T0_9ACTN</name>
<feature type="compositionally biased region" description="Polar residues" evidence="1">
    <location>
        <begin position="182"/>
        <end position="194"/>
    </location>
</feature>